<dbReference type="PANTHER" id="PTHR47214:SF1">
    <property type="entry name" value="PROTEIN ROUGH SHEATH 2 HOMOLOG"/>
    <property type="match status" value="1"/>
</dbReference>
<keyword evidence="1" id="KW-0175">Coiled coil</keyword>
<dbReference type="AlphaFoldDB" id="A0A843X8B7"/>
<evidence type="ECO:0000256" key="1">
    <source>
        <dbReference type="SAM" id="Coils"/>
    </source>
</evidence>
<proteinExistence type="predicted"/>
<comment type="caution">
    <text evidence="3">The sequence shown here is derived from an EMBL/GenBank/DDBJ whole genome shotgun (WGS) entry which is preliminary data.</text>
</comment>
<gene>
    <name evidence="3" type="ORF">Taro_048508</name>
</gene>
<dbReference type="EMBL" id="NMUH01006574">
    <property type="protein sequence ID" value="MQM15564.1"/>
    <property type="molecule type" value="Genomic_DNA"/>
</dbReference>
<dbReference type="PANTHER" id="PTHR47214">
    <property type="entry name" value="PROTEIN ROUGH SHEATH 2 HOMOLOG"/>
    <property type="match status" value="1"/>
</dbReference>
<feature type="region of interest" description="Disordered" evidence="2">
    <location>
        <begin position="267"/>
        <end position="294"/>
    </location>
</feature>
<evidence type="ECO:0000313" key="3">
    <source>
        <dbReference type="EMBL" id="MQM15564.1"/>
    </source>
</evidence>
<evidence type="ECO:0000313" key="4">
    <source>
        <dbReference type="Proteomes" id="UP000652761"/>
    </source>
</evidence>
<reference evidence="3" key="1">
    <citation type="submission" date="2017-07" db="EMBL/GenBank/DDBJ databases">
        <title>Taro Niue Genome Assembly and Annotation.</title>
        <authorList>
            <person name="Atibalentja N."/>
            <person name="Keating K."/>
            <person name="Fields C.J."/>
        </authorList>
    </citation>
    <scope>NUCLEOTIDE SEQUENCE</scope>
    <source>
        <strain evidence="3">Niue_2</strain>
        <tissue evidence="3">Leaf</tissue>
    </source>
</reference>
<feature type="region of interest" description="Disordered" evidence="2">
    <location>
        <begin position="185"/>
        <end position="220"/>
    </location>
</feature>
<organism evidence="3 4">
    <name type="scientific">Colocasia esculenta</name>
    <name type="common">Wild taro</name>
    <name type="synonym">Arum esculentum</name>
    <dbReference type="NCBI Taxonomy" id="4460"/>
    <lineage>
        <taxon>Eukaryota</taxon>
        <taxon>Viridiplantae</taxon>
        <taxon>Streptophyta</taxon>
        <taxon>Embryophyta</taxon>
        <taxon>Tracheophyta</taxon>
        <taxon>Spermatophyta</taxon>
        <taxon>Magnoliopsida</taxon>
        <taxon>Liliopsida</taxon>
        <taxon>Araceae</taxon>
        <taxon>Aroideae</taxon>
        <taxon>Colocasieae</taxon>
        <taxon>Colocasia</taxon>
    </lineage>
</organism>
<keyword evidence="4" id="KW-1185">Reference proteome</keyword>
<dbReference type="InterPro" id="IPR052844">
    <property type="entry name" value="Leaf_Dev_Regulator"/>
</dbReference>
<sequence>MSYRQRWGYAEPYHTHASPDRAGLGKQARVMALFCRLILLLRTWVSHIAIRVSLIAVTTVDTLFDSPTRNHSLRYYSLSLSLSSRRTVALRGRRQPLFRSGVLSLTGVQAAVVVVVLRSLRCSILLWRGLYYLMILKLSLRRPLPSWRQLKYSSILKPPTRRRNLLAIKNICLWDLHLLSKKTQSSKRVSASVKPDVRQKAQSPVKGKKHERGDENERMDLEEGQQAWAQQRKEAAWRLTKLEQQLETEKASKQKELSDDVEAKITPRTNQLRDHRRLPTRQSPMPCSRSRWPPTPPTLIFSTIVISVP</sequence>
<accession>A0A843X8B7</accession>
<protein>
    <submittedName>
        <fullName evidence="3">Uncharacterized protein</fullName>
    </submittedName>
</protein>
<evidence type="ECO:0000256" key="2">
    <source>
        <dbReference type="SAM" id="MobiDB-lite"/>
    </source>
</evidence>
<feature type="coiled-coil region" evidence="1">
    <location>
        <begin position="232"/>
        <end position="259"/>
    </location>
</feature>
<feature type="compositionally biased region" description="Basic and acidic residues" evidence="2">
    <location>
        <begin position="211"/>
        <end position="220"/>
    </location>
</feature>
<dbReference type="Proteomes" id="UP000652761">
    <property type="component" value="Unassembled WGS sequence"/>
</dbReference>
<name>A0A843X8B7_COLES</name>